<comment type="caution">
    <text evidence="2">The sequence shown here is derived from an EMBL/GenBank/DDBJ whole genome shotgun (WGS) entry which is preliminary data.</text>
</comment>
<reference evidence="2 3" key="1">
    <citation type="submission" date="2016-10" db="EMBL/GenBank/DDBJ databases">
        <title>Proteomics and genomics reveal pathogen-plant mechanisms compatible with a hemibiotrophic lifestyle of Diplodia corticola.</title>
        <authorList>
            <person name="Fernandes I."/>
            <person name="De Jonge R."/>
            <person name="Van De Peer Y."/>
            <person name="Devreese B."/>
            <person name="Alves A."/>
            <person name="Esteves A.C."/>
        </authorList>
    </citation>
    <scope>NUCLEOTIDE SEQUENCE [LARGE SCALE GENOMIC DNA]</scope>
    <source>
        <strain evidence="2 3">CBS 112549</strain>
    </source>
</reference>
<evidence type="ECO:0000313" key="3">
    <source>
        <dbReference type="Proteomes" id="UP000183809"/>
    </source>
</evidence>
<evidence type="ECO:0000313" key="2">
    <source>
        <dbReference type="EMBL" id="OJD36313.1"/>
    </source>
</evidence>
<dbReference type="Proteomes" id="UP000183809">
    <property type="component" value="Unassembled WGS sequence"/>
</dbReference>
<dbReference type="AlphaFoldDB" id="A0A1J9R702"/>
<evidence type="ECO:0000256" key="1">
    <source>
        <dbReference type="SAM" id="MobiDB-lite"/>
    </source>
</evidence>
<protein>
    <submittedName>
        <fullName evidence="2">Pxa domain-containing protein</fullName>
    </submittedName>
</protein>
<accession>A0A1J9R702</accession>
<feature type="region of interest" description="Disordered" evidence="1">
    <location>
        <begin position="58"/>
        <end position="96"/>
    </location>
</feature>
<name>A0A1J9R702_9PEZI</name>
<proteinExistence type="predicted"/>
<dbReference type="GeneID" id="31010936"/>
<gene>
    <name evidence="2" type="ORF">BKCO1_1200018</name>
</gene>
<feature type="compositionally biased region" description="Gly residues" evidence="1">
    <location>
        <begin position="62"/>
        <end position="75"/>
    </location>
</feature>
<feature type="compositionally biased region" description="Acidic residues" evidence="1">
    <location>
        <begin position="79"/>
        <end position="90"/>
    </location>
</feature>
<keyword evidence="3" id="KW-1185">Reference proteome</keyword>
<dbReference type="EMBL" id="MNUE01000012">
    <property type="protein sequence ID" value="OJD36313.1"/>
    <property type="molecule type" value="Genomic_DNA"/>
</dbReference>
<dbReference type="STRING" id="236234.A0A1J9R702"/>
<dbReference type="OrthoDB" id="5582218at2759"/>
<sequence>MLNPALLPPILRTLRTSIFPNFAPGPARIPPTPDEALATKRRAARAVLDATPSFVRSRLFGSGSGSRGLGGSDGGVRGDDDEEGEEEEGVDPVQQREVERLLDVLGDPYLNKHLIFGIIELIVVRLMPEMGELGVDELMDERSA</sequence>
<dbReference type="RefSeq" id="XP_020132573.1">
    <property type="nucleotide sequence ID" value="XM_020270677.1"/>
</dbReference>
<organism evidence="2 3">
    <name type="scientific">Diplodia corticola</name>
    <dbReference type="NCBI Taxonomy" id="236234"/>
    <lineage>
        <taxon>Eukaryota</taxon>
        <taxon>Fungi</taxon>
        <taxon>Dikarya</taxon>
        <taxon>Ascomycota</taxon>
        <taxon>Pezizomycotina</taxon>
        <taxon>Dothideomycetes</taxon>
        <taxon>Dothideomycetes incertae sedis</taxon>
        <taxon>Botryosphaeriales</taxon>
        <taxon>Botryosphaeriaceae</taxon>
        <taxon>Diplodia</taxon>
    </lineage>
</organism>